<dbReference type="GO" id="GO:0009909">
    <property type="term" value="P:regulation of flower development"/>
    <property type="evidence" value="ECO:0007669"/>
    <property type="project" value="InterPro"/>
</dbReference>
<protein>
    <submittedName>
        <fullName evidence="2">Uncharacterized protein</fullName>
    </submittedName>
</protein>
<gene>
    <name evidence="2" type="ORF">ZIOFF_035097</name>
</gene>
<evidence type="ECO:0000256" key="1">
    <source>
        <dbReference type="ARBA" id="ARBA00008013"/>
    </source>
</evidence>
<proteinExistence type="inferred from homology"/>
<name>A0A8J5L0E0_ZINOF</name>
<evidence type="ECO:0000313" key="3">
    <source>
        <dbReference type="Proteomes" id="UP000734854"/>
    </source>
</evidence>
<keyword evidence="3" id="KW-1185">Reference proteome</keyword>
<dbReference type="PANTHER" id="PTHR33433">
    <property type="entry name" value="FLOWERING-PROMOTING FACTOR 1-LIKE PROTEIN 1"/>
    <property type="match status" value="1"/>
</dbReference>
<comment type="caution">
    <text evidence="2">The sequence shown here is derived from an EMBL/GenBank/DDBJ whole genome shotgun (WGS) entry which is preliminary data.</text>
</comment>
<comment type="similarity">
    <text evidence="1">Belongs to the FPF1 family.</text>
</comment>
<dbReference type="AlphaFoldDB" id="A0A8J5L0E0"/>
<dbReference type="InterPro" id="IPR039274">
    <property type="entry name" value="FPF1"/>
</dbReference>
<organism evidence="2 3">
    <name type="scientific">Zingiber officinale</name>
    <name type="common">Ginger</name>
    <name type="synonym">Amomum zingiber</name>
    <dbReference type="NCBI Taxonomy" id="94328"/>
    <lineage>
        <taxon>Eukaryota</taxon>
        <taxon>Viridiplantae</taxon>
        <taxon>Streptophyta</taxon>
        <taxon>Embryophyta</taxon>
        <taxon>Tracheophyta</taxon>
        <taxon>Spermatophyta</taxon>
        <taxon>Magnoliopsida</taxon>
        <taxon>Liliopsida</taxon>
        <taxon>Zingiberales</taxon>
        <taxon>Zingiberaceae</taxon>
        <taxon>Zingiber</taxon>
    </lineage>
</organism>
<dbReference type="Proteomes" id="UP000734854">
    <property type="component" value="Unassembled WGS sequence"/>
</dbReference>
<dbReference type="EMBL" id="JACMSC010000010">
    <property type="protein sequence ID" value="KAG6502809.1"/>
    <property type="molecule type" value="Genomic_DNA"/>
</dbReference>
<reference evidence="2 3" key="1">
    <citation type="submission" date="2020-08" db="EMBL/GenBank/DDBJ databases">
        <title>Plant Genome Project.</title>
        <authorList>
            <person name="Zhang R.-G."/>
        </authorList>
    </citation>
    <scope>NUCLEOTIDE SEQUENCE [LARGE SCALE GENOMIC DNA]</scope>
    <source>
        <tissue evidence="2">Rhizome</tissue>
    </source>
</reference>
<evidence type="ECO:0000313" key="2">
    <source>
        <dbReference type="EMBL" id="KAG6502809.1"/>
    </source>
</evidence>
<sequence>MSEVWEFKNGVTRKVENPGGSRPQKVLVYLPTMEVITSHQMLQNRLREEGDFSRLSTVHMHDIVVKCRNVFAVRKVLFDLNH</sequence>
<accession>A0A8J5L0E0</accession>